<dbReference type="InterPro" id="IPR000488">
    <property type="entry name" value="Death_dom"/>
</dbReference>
<evidence type="ECO:0000313" key="14">
    <source>
        <dbReference type="RefSeq" id="XP_012889861.1"/>
    </source>
</evidence>
<name>A0A1S3GM21_DIPOR</name>
<evidence type="ECO:0000259" key="12">
    <source>
        <dbReference type="PROSITE" id="PS50050"/>
    </source>
</evidence>
<evidence type="ECO:0000313" key="13">
    <source>
        <dbReference type="Proteomes" id="UP000081671"/>
    </source>
</evidence>
<dbReference type="KEGG" id="dord:105999403"/>
<evidence type="ECO:0000256" key="9">
    <source>
        <dbReference type="PROSITE-ProRule" id="PRU00206"/>
    </source>
</evidence>
<dbReference type="SUPFAM" id="SSF47986">
    <property type="entry name" value="DEATH domain"/>
    <property type="match status" value="1"/>
</dbReference>
<dbReference type="GeneID" id="105999403"/>
<dbReference type="FunCoup" id="A0A1S3GM21">
    <property type="interactions" value="743"/>
</dbReference>
<dbReference type="Gene3D" id="2.10.50.10">
    <property type="entry name" value="Tumor Necrosis Factor Receptor, subunit A, domain 2"/>
    <property type="match status" value="2"/>
</dbReference>
<dbReference type="OrthoDB" id="9417953at2759"/>
<feature type="repeat" description="TNFR-Cys" evidence="9">
    <location>
        <begin position="61"/>
        <end position="102"/>
    </location>
</feature>
<feature type="disulfide bond" evidence="9">
    <location>
        <begin position="125"/>
        <end position="143"/>
    </location>
</feature>
<evidence type="ECO:0000256" key="2">
    <source>
        <dbReference type="ARBA" id="ARBA00022703"/>
    </source>
</evidence>
<keyword evidence="6 9" id="KW-1015">Disulfide bond</keyword>
<dbReference type="AlphaFoldDB" id="A0A1S3GM21"/>
<keyword evidence="3" id="KW-0732">Signal</keyword>
<evidence type="ECO:0000259" key="11">
    <source>
        <dbReference type="PROSITE" id="PS50017"/>
    </source>
</evidence>
<keyword evidence="5 10" id="KW-0472">Membrane</keyword>
<dbReference type="PANTHER" id="PTHR46330:SF1">
    <property type="entry name" value="TUMOR NECROSIS FACTOR RECEPTOR SUPERFAMILY MEMBER 10B"/>
    <property type="match status" value="1"/>
</dbReference>
<evidence type="ECO:0000256" key="3">
    <source>
        <dbReference type="ARBA" id="ARBA00022729"/>
    </source>
</evidence>
<dbReference type="GO" id="GO:0005886">
    <property type="term" value="C:plasma membrane"/>
    <property type="evidence" value="ECO:0007669"/>
    <property type="project" value="TreeGrafter"/>
</dbReference>
<keyword evidence="10" id="KW-1133">Transmembrane helix</keyword>
<feature type="repeat" description="TNFR-Cys" evidence="9">
    <location>
        <begin position="103"/>
        <end position="143"/>
    </location>
</feature>
<comment type="subcellular location">
    <subcellularLocation>
        <location evidence="1">Membrane</location>
    </subcellularLocation>
</comment>
<dbReference type="FunFam" id="2.10.50.10:FF:000004">
    <property type="entry name" value="Tumor necrosis factor receptor superfamily member 6"/>
    <property type="match status" value="1"/>
</dbReference>
<evidence type="ECO:0000256" key="7">
    <source>
        <dbReference type="ARBA" id="ARBA00023170"/>
    </source>
</evidence>
<feature type="domain" description="TNFR-Cys" evidence="12">
    <location>
        <begin position="103"/>
        <end position="143"/>
    </location>
</feature>
<dbReference type="PANTHER" id="PTHR46330">
    <property type="entry name" value="TUMOR NECROSIS FACTOR RECEPTOR SUPERFAMILY MEMBER 10B"/>
    <property type="match status" value="1"/>
</dbReference>
<reference evidence="14" key="1">
    <citation type="submission" date="2025-08" db="UniProtKB">
        <authorList>
            <consortium name="RefSeq"/>
        </authorList>
    </citation>
    <scope>IDENTIFICATION</scope>
    <source>
        <tissue evidence="14">Kidney</tissue>
    </source>
</reference>
<keyword evidence="2" id="KW-0053">Apoptosis</keyword>
<dbReference type="InterPro" id="IPR052491">
    <property type="entry name" value="TNFRSF10"/>
</dbReference>
<dbReference type="SMART" id="SM00208">
    <property type="entry name" value="TNFR"/>
    <property type="match status" value="2"/>
</dbReference>
<feature type="domain" description="Death" evidence="11">
    <location>
        <begin position="197"/>
        <end position="236"/>
    </location>
</feature>
<protein>
    <submittedName>
        <fullName evidence="14">Tumor necrosis factor receptor superfamily member 10B-like</fullName>
    </submittedName>
</protein>
<dbReference type="Pfam" id="PF00020">
    <property type="entry name" value="TNFR_c6"/>
    <property type="match status" value="2"/>
</dbReference>
<feature type="disulfide bond" evidence="9">
    <location>
        <begin position="84"/>
        <end position="102"/>
    </location>
</feature>
<evidence type="ECO:0000256" key="10">
    <source>
        <dbReference type="SAM" id="Phobius"/>
    </source>
</evidence>
<dbReference type="Pfam" id="PF00531">
    <property type="entry name" value="Death"/>
    <property type="match status" value="1"/>
</dbReference>
<dbReference type="GO" id="GO:0009986">
    <property type="term" value="C:cell surface"/>
    <property type="evidence" value="ECO:0007669"/>
    <property type="project" value="TreeGrafter"/>
</dbReference>
<dbReference type="GO" id="GO:0043065">
    <property type="term" value="P:positive regulation of apoptotic process"/>
    <property type="evidence" value="ECO:0007669"/>
    <property type="project" value="TreeGrafter"/>
</dbReference>
<dbReference type="InterPro" id="IPR034024">
    <property type="entry name" value="TNFRSF10_N"/>
</dbReference>
<dbReference type="PROSITE" id="PS50017">
    <property type="entry name" value="DEATH_DOMAIN"/>
    <property type="match status" value="1"/>
</dbReference>
<dbReference type="Gene3D" id="1.10.533.10">
    <property type="entry name" value="Death Domain, Fas"/>
    <property type="match status" value="1"/>
</dbReference>
<organism evidence="13 14">
    <name type="scientific">Dipodomys ordii</name>
    <name type="common">Ord's kangaroo rat</name>
    <dbReference type="NCBI Taxonomy" id="10020"/>
    <lineage>
        <taxon>Eukaryota</taxon>
        <taxon>Metazoa</taxon>
        <taxon>Chordata</taxon>
        <taxon>Craniata</taxon>
        <taxon>Vertebrata</taxon>
        <taxon>Euteleostomi</taxon>
        <taxon>Mammalia</taxon>
        <taxon>Eutheria</taxon>
        <taxon>Euarchontoglires</taxon>
        <taxon>Glires</taxon>
        <taxon>Rodentia</taxon>
        <taxon>Castorimorpha</taxon>
        <taxon>Heteromyidae</taxon>
        <taxon>Dipodomyinae</taxon>
        <taxon>Dipodomys</taxon>
    </lineage>
</organism>
<accession>A0A1S3GM21</accession>
<dbReference type="RefSeq" id="XP_012889861.1">
    <property type="nucleotide sequence ID" value="XM_013034407.1"/>
</dbReference>
<dbReference type="GO" id="GO:0004888">
    <property type="term" value="F:transmembrane signaling receptor activity"/>
    <property type="evidence" value="ECO:0007669"/>
    <property type="project" value="UniProtKB-ARBA"/>
</dbReference>
<dbReference type="SUPFAM" id="SSF57586">
    <property type="entry name" value="TNF receptor-like"/>
    <property type="match status" value="2"/>
</dbReference>
<comment type="caution">
    <text evidence="9">Lacks conserved residue(s) required for the propagation of feature annotation.</text>
</comment>
<evidence type="ECO:0000256" key="1">
    <source>
        <dbReference type="ARBA" id="ARBA00004370"/>
    </source>
</evidence>
<evidence type="ECO:0000256" key="6">
    <source>
        <dbReference type="ARBA" id="ARBA00023157"/>
    </source>
</evidence>
<feature type="transmembrane region" description="Helical" evidence="10">
    <location>
        <begin position="156"/>
        <end position="176"/>
    </location>
</feature>
<dbReference type="InterPro" id="IPR001368">
    <property type="entry name" value="TNFR/NGFR_Cys_rich_reg"/>
</dbReference>
<dbReference type="GO" id="GO:0036462">
    <property type="term" value="P:TRAIL-activated apoptotic signaling pathway"/>
    <property type="evidence" value="ECO:0007669"/>
    <property type="project" value="TreeGrafter"/>
</dbReference>
<dbReference type="InterPro" id="IPR011029">
    <property type="entry name" value="DEATH-like_dom_sf"/>
</dbReference>
<evidence type="ECO:0000256" key="4">
    <source>
        <dbReference type="ARBA" id="ARBA00022737"/>
    </source>
</evidence>
<dbReference type="Proteomes" id="UP000081671">
    <property type="component" value="Unplaced"/>
</dbReference>
<feature type="domain" description="TNFR-Cys" evidence="12">
    <location>
        <begin position="61"/>
        <end position="102"/>
    </location>
</feature>
<sequence>MEVRGGLEDTNTSSVFPPQIKPNLARAVPLPHQPAALQDLKQRPMEECPPGFYLSGKVCLSCKAGEDYTSHNNSLDRCRSCLVCKGDQVQKSPCTTTSNTVCECKPGTFWTQNTPEFCQTCRDKCTEEEDEEIPCTPLSDRKCVPKATGGTRALKIVGIISIIFTIVMIIIGIVVWKRKEISDYIKRFWPAAADVLYEMLLKWLQWAGQRASINALLDALQTLEETFARDTIENHLVLWEGHLWR</sequence>
<gene>
    <name evidence="14" type="primary">LOC105999403</name>
</gene>
<keyword evidence="4" id="KW-0677">Repeat</keyword>
<proteinExistence type="predicted"/>
<dbReference type="PROSITE" id="PS00652">
    <property type="entry name" value="TNFR_NGFR_1"/>
    <property type="match status" value="1"/>
</dbReference>
<feature type="disulfide bond" evidence="9">
    <location>
        <begin position="81"/>
        <end position="94"/>
    </location>
</feature>
<dbReference type="CDD" id="cd10580">
    <property type="entry name" value="TNFRSF10"/>
    <property type="match status" value="1"/>
</dbReference>
<dbReference type="PROSITE" id="PS50050">
    <property type="entry name" value="TNFR_NGFR_2"/>
    <property type="match status" value="2"/>
</dbReference>
<evidence type="ECO:0000256" key="5">
    <source>
        <dbReference type="ARBA" id="ARBA00023136"/>
    </source>
</evidence>
<keyword evidence="8" id="KW-0325">Glycoprotein</keyword>
<evidence type="ECO:0000256" key="8">
    <source>
        <dbReference type="ARBA" id="ARBA00023180"/>
    </source>
</evidence>
<keyword evidence="10" id="KW-0812">Transmembrane</keyword>
<keyword evidence="13" id="KW-1185">Reference proteome</keyword>
<dbReference type="InParanoid" id="A0A1S3GM21"/>
<keyword evidence="7" id="KW-0675">Receptor</keyword>